<feature type="compositionally biased region" description="Basic and acidic residues" evidence="1">
    <location>
        <begin position="1183"/>
        <end position="1212"/>
    </location>
</feature>
<organism evidence="4 5">
    <name type="scientific">Sistotremastrum niveocremeum HHB9708</name>
    <dbReference type="NCBI Taxonomy" id="1314777"/>
    <lineage>
        <taxon>Eukaryota</taxon>
        <taxon>Fungi</taxon>
        <taxon>Dikarya</taxon>
        <taxon>Basidiomycota</taxon>
        <taxon>Agaricomycotina</taxon>
        <taxon>Agaricomycetes</taxon>
        <taxon>Sistotremastrales</taxon>
        <taxon>Sistotremastraceae</taxon>
        <taxon>Sertulicium</taxon>
        <taxon>Sertulicium niveocremeum</taxon>
    </lineage>
</organism>
<protein>
    <submittedName>
        <fullName evidence="4">Uncharacterized protein</fullName>
    </submittedName>
</protein>
<dbReference type="AlphaFoldDB" id="A0A164N2W1"/>
<feature type="domain" description="Trafficking protein particle complex subunit 11" evidence="2">
    <location>
        <begin position="321"/>
        <end position="597"/>
    </location>
</feature>
<evidence type="ECO:0000259" key="2">
    <source>
        <dbReference type="Pfam" id="PF11817"/>
    </source>
</evidence>
<dbReference type="EMBL" id="KV419452">
    <property type="protein sequence ID" value="KZS87296.1"/>
    <property type="molecule type" value="Genomic_DNA"/>
</dbReference>
<dbReference type="InterPro" id="IPR055428">
    <property type="entry name" value="TRAPPC13_C"/>
</dbReference>
<evidence type="ECO:0000259" key="3">
    <source>
        <dbReference type="Pfam" id="PF23643"/>
    </source>
</evidence>
<dbReference type="PANTHER" id="PTHR14374">
    <property type="entry name" value="FOIE GRAS"/>
    <property type="match status" value="1"/>
</dbReference>
<name>A0A164N2W1_9AGAM</name>
<gene>
    <name evidence="4" type="ORF">SISNIDRAFT_536252</name>
</gene>
<dbReference type="OrthoDB" id="6278596at2759"/>
<dbReference type="Pfam" id="PF23643">
    <property type="entry name" value="TRAPPC13_C"/>
    <property type="match status" value="1"/>
</dbReference>
<dbReference type="GO" id="GO:0016192">
    <property type="term" value="P:vesicle-mediated transport"/>
    <property type="evidence" value="ECO:0007669"/>
    <property type="project" value="UniProtKB-KW"/>
</dbReference>
<proteinExistence type="predicted"/>
<feature type="region of interest" description="Disordered" evidence="1">
    <location>
        <begin position="407"/>
        <end position="437"/>
    </location>
</feature>
<dbReference type="GO" id="GO:0005794">
    <property type="term" value="C:Golgi apparatus"/>
    <property type="evidence" value="ECO:0007669"/>
    <property type="project" value="UniProtKB-SubCell"/>
</dbReference>
<feature type="domain" description="Trafficking protein particle complex subunit 13 C-terminal" evidence="3">
    <location>
        <begin position="1099"/>
        <end position="1177"/>
    </location>
</feature>
<evidence type="ECO:0000313" key="4">
    <source>
        <dbReference type="EMBL" id="KZS87296.1"/>
    </source>
</evidence>
<keyword evidence="5" id="KW-1185">Reference proteome</keyword>
<dbReference type="STRING" id="1314777.A0A164N2W1"/>
<evidence type="ECO:0000313" key="5">
    <source>
        <dbReference type="Proteomes" id="UP000076722"/>
    </source>
</evidence>
<dbReference type="Proteomes" id="UP000076722">
    <property type="component" value="Unassembled WGS sequence"/>
</dbReference>
<evidence type="ECO:0000256" key="1">
    <source>
        <dbReference type="SAM" id="MobiDB-lite"/>
    </source>
</evidence>
<feature type="compositionally biased region" description="Low complexity" evidence="1">
    <location>
        <begin position="407"/>
        <end position="421"/>
    </location>
</feature>
<feature type="compositionally biased region" description="Polar residues" evidence="1">
    <location>
        <begin position="422"/>
        <end position="437"/>
    </location>
</feature>
<feature type="compositionally biased region" description="Polar residues" evidence="1">
    <location>
        <begin position="1219"/>
        <end position="1231"/>
    </location>
</feature>
<dbReference type="InterPro" id="IPR021773">
    <property type="entry name" value="TPC11"/>
</dbReference>
<dbReference type="PANTHER" id="PTHR14374:SF0">
    <property type="entry name" value="TRAFFICKING PROTEIN PARTICLE COMPLEX SUBUNIT 11"/>
    <property type="match status" value="1"/>
</dbReference>
<feature type="region of interest" description="Disordered" evidence="1">
    <location>
        <begin position="1178"/>
        <end position="1237"/>
    </location>
</feature>
<sequence length="1237" mass="137537">MNSYPSELLCHLYPMMFVAGLERWPSKAPAEEEKDAFFILANRLRETLNAQRPSLSVWNNPERKFNIILVDKDVRFPPRKSPSTHSPLSPLTNTSPLYPDGLIAPVWLRKHLLLVPSVLVLFLRLTEPQFPTSPLEPTPPASHLTQEDSELANEIGGRKRACADRGIKLTVVLMTSRRMLDDPSLDTRLTFIRRQSGLDSRASLFVLSPVSPAELNEFINSLQGALLSSAIEYYTAHSKRVRRKRGSMPSLSAIHPHSAGPLLSPAGWHIRYEFKQACFAELRGENEVALKHYLQTLHLLHEYFSASHPNGSFIIAPRTKRWAEAKVLADCVAIKILAHHLSPPAAPRLTVSHFNSHIQTFSDFLKAWGMDESGWEFWSWRARQYRILADLLTTSPSPVPLLLSTSTSIPSSSSVASRVTSAESKQSIDQESLESQGLNPATQLQHPGIYYYTAAECTLIRRQRFVDVTFHPLMVEKATVQSGPSYANEQKVDHFNVALELYTKAYDLFKTHSAVDGTSQSKGTRLTFFVASKIAEVYCLKGENELAMKFLSRIARSYRSELFTPLLRKTLRIWLQASQSAGDVESGVKVLLEMISRQQDRPELSSEKDGIPTGELIEDLMVILKVKCVTMYVSSFNLILQFRSHHEVRSSITFYHPQVHIDGLAPFQILIEPRPGVDLSAIPFESLSLELVCSPSSPGAQPVTKIARIRHTSSSADNAPLRHVPLSVISFEDDGQNDFVCNADLSFPKDTSVLLSGNVSSHFTGKLEIVKSTFTIKEGNWTIDCPINLSNGRFSSRWFTSLEPLKSLILPQEEPAVCAFHYEPHSLGLELVHEPEAYLDEEFNISLVVTNEDDRDFECFLDVLLHPAEETADNTILIDDQSSSSLIQGVSFGILRSGEKQAKSLVLRSSGPSGPRLLDISVRSQAVPSVDTEDADSYETLKTLTVPTSHAIGNVSRVTYHRVEGRLWSDLSLYDPEAWQTFCEARVCTTLTCDGESIEILSIKFASTQENRYTKAQACSLEPEDFPLTLMKSDEFSIMCPVLLSRGHEEPSVIPSAGTYEITWRRTAPGSKDSTSIISMPLFNPPSDNLVALLHVPPVATLHLPFTARLSIQNDSFATAELSIQIEPSENFVVSGLRSGRLSTLIPGNGTSMLFNLIPLTCGPSKIPQIKVTDHRRVNTHIEGGDRREAPEEDVGRSVRVIDARSEGRLQEEPDEASSESTSAENGTQDITVLVVP</sequence>
<reference evidence="4 5" key="1">
    <citation type="journal article" date="2016" name="Mol. Biol. Evol.">
        <title>Comparative Genomics of Early-Diverging Mushroom-Forming Fungi Provides Insights into the Origins of Lignocellulose Decay Capabilities.</title>
        <authorList>
            <person name="Nagy L.G."/>
            <person name="Riley R."/>
            <person name="Tritt A."/>
            <person name="Adam C."/>
            <person name="Daum C."/>
            <person name="Floudas D."/>
            <person name="Sun H."/>
            <person name="Yadav J.S."/>
            <person name="Pangilinan J."/>
            <person name="Larsson K.H."/>
            <person name="Matsuura K."/>
            <person name="Barry K."/>
            <person name="Labutti K."/>
            <person name="Kuo R."/>
            <person name="Ohm R.A."/>
            <person name="Bhattacharya S.S."/>
            <person name="Shirouzu T."/>
            <person name="Yoshinaga Y."/>
            <person name="Martin F.M."/>
            <person name="Grigoriev I.V."/>
            <person name="Hibbett D.S."/>
        </authorList>
    </citation>
    <scope>NUCLEOTIDE SEQUENCE [LARGE SCALE GENOMIC DNA]</scope>
    <source>
        <strain evidence="4 5">HHB9708</strain>
    </source>
</reference>
<dbReference type="Pfam" id="PF11817">
    <property type="entry name" value="Foie-gras_1"/>
    <property type="match status" value="1"/>
</dbReference>
<accession>A0A164N2W1</accession>